<gene>
    <name evidence="1" type="ORF">ZOSMA_108G00120</name>
</gene>
<evidence type="ECO:0000313" key="1">
    <source>
        <dbReference type="EMBL" id="KMZ75974.1"/>
    </source>
</evidence>
<organism evidence="1 2">
    <name type="scientific">Zostera marina</name>
    <name type="common">Eelgrass</name>
    <dbReference type="NCBI Taxonomy" id="29655"/>
    <lineage>
        <taxon>Eukaryota</taxon>
        <taxon>Viridiplantae</taxon>
        <taxon>Streptophyta</taxon>
        <taxon>Embryophyta</taxon>
        <taxon>Tracheophyta</taxon>
        <taxon>Spermatophyta</taxon>
        <taxon>Magnoliopsida</taxon>
        <taxon>Liliopsida</taxon>
        <taxon>Zosteraceae</taxon>
        <taxon>Zostera</taxon>
    </lineage>
</organism>
<dbReference type="Proteomes" id="UP000036987">
    <property type="component" value="Unassembled WGS sequence"/>
</dbReference>
<sequence>MSSLSIRRSPSLNSVAMLGKCRLTSPSSVTVVPLSPTSSPIASVDVAIVSSKVSFTHGGGRPPTPDPWLERSALLCRLLSDYTPTEIGALAIITPSRNGTGCSSLPHSRSLRTMEDVIADVSHSRVLTHTFFPTEAAPRSLLSGPVPPLMSSIVTTPPVESYFTPLSMLPNVHTSMPVPPFMHSALFAGRLYRSLGLQTRSKISLTLTHSRVWRSGLFPKRSTFLTLKTSLPIDSSPAGFLIALHTLLREHLRRCDL</sequence>
<comment type="caution">
    <text evidence="1">The sequence shown here is derived from an EMBL/GenBank/DDBJ whole genome shotgun (WGS) entry which is preliminary data.</text>
</comment>
<dbReference type="EMBL" id="LFYR01000104">
    <property type="protein sequence ID" value="KMZ75974.1"/>
    <property type="molecule type" value="Genomic_DNA"/>
</dbReference>
<reference evidence="2" key="1">
    <citation type="journal article" date="2016" name="Nature">
        <title>The genome of the seagrass Zostera marina reveals angiosperm adaptation to the sea.</title>
        <authorList>
            <person name="Olsen J.L."/>
            <person name="Rouze P."/>
            <person name="Verhelst B."/>
            <person name="Lin Y.-C."/>
            <person name="Bayer T."/>
            <person name="Collen J."/>
            <person name="Dattolo E."/>
            <person name="De Paoli E."/>
            <person name="Dittami S."/>
            <person name="Maumus F."/>
            <person name="Michel G."/>
            <person name="Kersting A."/>
            <person name="Lauritano C."/>
            <person name="Lohaus R."/>
            <person name="Toepel M."/>
            <person name="Tonon T."/>
            <person name="Vanneste K."/>
            <person name="Amirebrahimi M."/>
            <person name="Brakel J."/>
            <person name="Bostroem C."/>
            <person name="Chovatia M."/>
            <person name="Grimwood J."/>
            <person name="Jenkins J.W."/>
            <person name="Jueterbock A."/>
            <person name="Mraz A."/>
            <person name="Stam W.T."/>
            <person name="Tice H."/>
            <person name="Bornberg-Bauer E."/>
            <person name="Green P.J."/>
            <person name="Pearson G.A."/>
            <person name="Procaccini G."/>
            <person name="Duarte C.M."/>
            <person name="Schmutz J."/>
            <person name="Reusch T.B.H."/>
            <person name="Van de Peer Y."/>
        </authorList>
    </citation>
    <scope>NUCLEOTIDE SEQUENCE [LARGE SCALE GENOMIC DNA]</scope>
    <source>
        <strain evidence="2">cv. Finnish</strain>
    </source>
</reference>
<keyword evidence="2" id="KW-1185">Reference proteome</keyword>
<dbReference type="AlphaFoldDB" id="A0A0K9Q468"/>
<evidence type="ECO:0000313" key="2">
    <source>
        <dbReference type="Proteomes" id="UP000036987"/>
    </source>
</evidence>
<name>A0A0K9Q468_ZOSMR</name>
<protein>
    <submittedName>
        <fullName evidence="1">Uncharacterized protein</fullName>
    </submittedName>
</protein>
<accession>A0A0K9Q468</accession>
<proteinExistence type="predicted"/>